<keyword evidence="1" id="KW-0472">Membrane</keyword>
<reference evidence="2" key="1">
    <citation type="submission" date="2019-08" db="EMBL/GenBank/DDBJ databases">
        <title>Comparative genome analysis confer to the adaptation heavy metal polluted environment.</title>
        <authorList>
            <person name="Li Y."/>
        </authorList>
    </citation>
    <scope>NUCLEOTIDE SEQUENCE [LARGE SCALE GENOMIC DNA]</scope>
    <source>
        <strain evidence="2">P1</strain>
    </source>
</reference>
<dbReference type="KEGG" id="mrub:DEO27_001495"/>
<feature type="transmembrane region" description="Helical" evidence="1">
    <location>
        <begin position="128"/>
        <end position="148"/>
    </location>
</feature>
<protein>
    <submittedName>
        <fullName evidence="2">Uncharacterized protein</fullName>
    </submittedName>
</protein>
<feature type="transmembrane region" description="Helical" evidence="1">
    <location>
        <begin position="73"/>
        <end position="93"/>
    </location>
</feature>
<evidence type="ECO:0000256" key="1">
    <source>
        <dbReference type="SAM" id="Phobius"/>
    </source>
</evidence>
<keyword evidence="3" id="KW-1185">Reference proteome</keyword>
<organism evidence="2 3">
    <name type="scientific">Mucilaginibacter rubeus</name>
    <dbReference type="NCBI Taxonomy" id="2027860"/>
    <lineage>
        <taxon>Bacteria</taxon>
        <taxon>Pseudomonadati</taxon>
        <taxon>Bacteroidota</taxon>
        <taxon>Sphingobacteriia</taxon>
        <taxon>Sphingobacteriales</taxon>
        <taxon>Sphingobacteriaceae</taxon>
        <taxon>Mucilaginibacter</taxon>
    </lineage>
</organism>
<dbReference type="RefSeq" id="WP_112575902.1">
    <property type="nucleotide sequence ID" value="NZ_CP043450.1"/>
</dbReference>
<evidence type="ECO:0000313" key="3">
    <source>
        <dbReference type="Proteomes" id="UP000251402"/>
    </source>
</evidence>
<feature type="transmembrane region" description="Helical" evidence="1">
    <location>
        <begin position="7"/>
        <end position="26"/>
    </location>
</feature>
<accession>A0A5C1HSG0</accession>
<keyword evidence="1" id="KW-1133">Transmembrane helix</keyword>
<feature type="transmembrane region" description="Helical" evidence="1">
    <location>
        <begin position="99"/>
        <end position="116"/>
    </location>
</feature>
<proteinExistence type="predicted"/>
<feature type="transmembrane region" description="Helical" evidence="1">
    <location>
        <begin position="38"/>
        <end position="61"/>
    </location>
</feature>
<dbReference type="AlphaFoldDB" id="A0A5C1HSG0"/>
<gene>
    <name evidence="2" type="ORF">DEO27_001495</name>
</gene>
<dbReference type="Proteomes" id="UP000251402">
    <property type="component" value="Chromosome"/>
</dbReference>
<dbReference type="EMBL" id="CP043450">
    <property type="protein sequence ID" value="QEM08744.1"/>
    <property type="molecule type" value="Genomic_DNA"/>
</dbReference>
<keyword evidence="1" id="KW-0812">Transmembrane</keyword>
<sequence length="172" mass="19550">MPNNTWNAVTAILYFAVSIIITAWFIEQKFGYVATPEAILLSNIVAASKWVIITIAALVMLEENKWIFIRRTAFAALAGSCAMYSTYAFRFFAISSWQQFTFAMALAMLVMVIFFLKAVTDTRLPLKWFAVWMTCLLISVIMQTRVVFSLHPDLVTNGVSQFFDSRKKSEIS</sequence>
<dbReference type="OrthoDB" id="793264at2"/>
<evidence type="ECO:0000313" key="2">
    <source>
        <dbReference type="EMBL" id="QEM08744.1"/>
    </source>
</evidence>
<name>A0A5C1HSG0_9SPHI</name>